<gene>
    <name evidence="2" type="ORF">C7B46_06730</name>
</gene>
<reference evidence="2 3" key="1">
    <citation type="journal article" date="2014" name="BMC Genomics">
        <title>Comparison of environmental and isolate Sulfobacillus genomes reveals diverse carbon, sulfur, nitrogen, and hydrogen metabolisms.</title>
        <authorList>
            <person name="Justice N.B."/>
            <person name="Norman A."/>
            <person name="Brown C.T."/>
            <person name="Singh A."/>
            <person name="Thomas B.C."/>
            <person name="Banfield J.F."/>
        </authorList>
    </citation>
    <scope>NUCLEOTIDE SEQUENCE [LARGE SCALE GENOMIC DNA]</scope>
    <source>
        <strain evidence="2">AMDSBA4</strain>
    </source>
</reference>
<name>A0A2T2XHV9_9FIRM</name>
<organism evidence="2 3">
    <name type="scientific">Sulfobacillus benefaciens</name>
    <dbReference type="NCBI Taxonomy" id="453960"/>
    <lineage>
        <taxon>Bacteria</taxon>
        <taxon>Bacillati</taxon>
        <taxon>Bacillota</taxon>
        <taxon>Clostridia</taxon>
        <taxon>Eubacteriales</taxon>
        <taxon>Clostridiales Family XVII. Incertae Sedis</taxon>
        <taxon>Sulfobacillus</taxon>
    </lineage>
</organism>
<proteinExistence type="predicted"/>
<protein>
    <recommendedName>
        <fullName evidence="4">Transmembrane protein</fullName>
    </recommendedName>
</protein>
<feature type="transmembrane region" description="Helical" evidence="1">
    <location>
        <begin position="120"/>
        <end position="136"/>
    </location>
</feature>
<dbReference type="AlphaFoldDB" id="A0A2T2XHV9"/>
<feature type="transmembrane region" description="Helical" evidence="1">
    <location>
        <begin position="80"/>
        <end position="100"/>
    </location>
</feature>
<keyword evidence="1" id="KW-0472">Membrane</keyword>
<feature type="transmembrane region" description="Helical" evidence="1">
    <location>
        <begin position="47"/>
        <end position="68"/>
    </location>
</feature>
<keyword evidence="1" id="KW-1133">Transmembrane helix</keyword>
<accession>A0A2T2XHV9</accession>
<keyword evidence="1" id="KW-0812">Transmembrane</keyword>
<dbReference type="EMBL" id="PXYW01000012">
    <property type="protein sequence ID" value="PSR34091.1"/>
    <property type="molecule type" value="Genomic_DNA"/>
</dbReference>
<dbReference type="Proteomes" id="UP000242972">
    <property type="component" value="Unassembled WGS sequence"/>
</dbReference>
<comment type="caution">
    <text evidence="2">The sequence shown here is derived from an EMBL/GenBank/DDBJ whole genome shotgun (WGS) entry which is preliminary data.</text>
</comment>
<evidence type="ECO:0008006" key="4">
    <source>
        <dbReference type="Google" id="ProtNLM"/>
    </source>
</evidence>
<sequence>MSLNKSTEVLPDNGRTNKLHILRLSLTFFALLDVAAHLFASPGGTPIISYWIDIETASYGLIAVVYLLGLRQYYGPPVIFTAYNMTMYFLSGFISLPFGINPKPLTGHIQFLQYSFGRGFSLVAWLYLLIMGIWMLRHDPGSKLNQLLAQS</sequence>
<evidence type="ECO:0000313" key="3">
    <source>
        <dbReference type="Proteomes" id="UP000242972"/>
    </source>
</evidence>
<evidence type="ECO:0000256" key="1">
    <source>
        <dbReference type="SAM" id="Phobius"/>
    </source>
</evidence>
<feature type="transmembrane region" description="Helical" evidence="1">
    <location>
        <begin position="21"/>
        <end position="41"/>
    </location>
</feature>
<evidence type="ECO:0000313" key="2">
    <source>
        <dbReference type="EMBL" id="PSR34091.1"/>
    </source>
</evidence>